<dbReference type="NCBIfam" id="TIGR00099">
    <property type="entry name" value="Cof-subfamily"/>
    <property type="match status" value="1"/>
</dbReference>
<dbReference type="SFLD" id="SFLDS00003">
    <property type="entry name" value="Haloacid_Dehalogenase"/>
    <property type="match status" value="1"/>
</dbReference>
<dbReference type="OrthoDB" id="9810101at2"/>
<dbReference type="Gene3D" id="3.30.1240.10">
    <property type="match status" value="1"/>
</dbReference>
<dbReference type="NCBIfam" id="TIGR01484">
    <property type="entry name" value="HAD-SF-IIB"/>
    <property type="match status" value="1"/>
</dbReference>
<dbReference type="SFLD" id="SFLDG01140">
    <property type="entry name" value="C2.B:_Phosphomannomutase_and_P"/>
    <property type="match status" value="1"/>
</dbReference>
<dbReference type="InterPro" id="IPR000150">
    <property type="entry name" value="Cof"/>
</dbReference>
<dbReference type="AlphaFoldDB" id="A0A430ABK8"/>
<name>A0A430ABK8_9ENTE</name>
<dbReference type="GO" id="GO:0005829">
    <property type="term" value="C:cytosol"/>
    <property type="evidence" value="ECO:0007669"/>
    <property type="project" value="TreeGrafter"/>
</dbReference>
<dbReference type="Proteomes" id="UP000287101">
    <property type="component" value="Unassembled WGS sequence"/>
</dbReference>
<organism evidence="1 2">
    <name type="scientific">Vagococcus fessus</name>
    <dbReference type="NCBI Taxonomy" id="120370"/>
    <lineage>
        <taxon>Bacteria</taxon>
        <taxon>Bacillati</taxon>
        <taxon>Bacillota</taxon>
        <taxon>Bacilli</taxon>
        <taxon>Lactobacillales</taxon>
        <taxon>Enterococcaceae</taxon>
        <taxon>Vagococcus</taxon>
    </lineage>
</organism>
<dbReference type="InterPro" id="IPR006379">
    <property type="entry name" value="HAD-SF_hydro_IIB"/>
</dbReference>
<evidence type="ECO:0008006" key="3">
    <source>
        <dbReference type="Google" id="ProtNLM"/>
    </source>
</evidence>
<dbReference type="Gene3D" id="3.40.50.1000">
    <property type="entry name" value="HAD superfamily/HAD-like"/>
    <property type="match status" value="1"/>
</dbReference>
<reference evidence="1 2" key="1">
    <citation type="submission" date="2017-05" db="EMBL/GenBank/DDBJ databases">
        <title>Vagococcus spp. assemblies.</title>
        <authorList>
            <person name="Gulvik C.A."/>
        </authorList>
    </citation>
    <scope>NUCLEOTIDE SEQUENCE [LARGE SCALE GENOMIC DNA]</scope>
    <source>
        <strain evidence="1 2">CCUG 41755</strain>
    </source>
</reference>
<dbReference type="InterPro" id="IPR023214">
    <property type="entry name" value="HAD_sf"/>
</dbReference>
<dbReference type="PANTHER" id="PTHR10000:SF8">
    <property type="entry name" value="HAD SUPERFAMILY HYDROLASE-LIKE, TYPE 3"/>
    <property type="match status" value="1"/>
</dbReference>
<dbReference type="PANTHER" id="PTHR10000">
    <property type="entry name" value="PHOSPHOSERINE PHOSPHATASE"/>
    <property type="match status" value="1"/>
</dbReference>
<dbReference type="RefSeq" id="WP_126830026.1">
    <property type="nucleotide sequence ID" value="NZ_CBCRYB010000006.1"/>
</dbReference>
<dbReference type="InterPro" id="IPR036412">
    <property type="entry name" value="HAD-like_sf"/>
</dbReference>
<dbReference type="SUPFAM" id="SSF56784">
    <property type="entry name" value="HAD-like"/>
    <property type="match status" value="1"/>
</dbReference>
<keyword evidence="2" id="KW-1185">Reference proteome</keyword>
<dbReference type="GO" id="GO:0000287">
    <property type="term" value="F:magnesium ion binding"/>
    <property type="evidence" value="ECO:0007669"/>
    <property type="project" value="TreeGrafter"/>
</dbReference>
<evidence type="ECO:0000313" key="1">
    <source>
        <dbReference type="EMBL" id="RSU04603.1"/>
    </source>
</evidence>
<comment type="caution">
    <text evidence="1">The sequence shown here is derived from an EMBL/GenBank/DDBJ whole genome shotgun (WGS) entry which is preliminary data.</text>
</comment>
<accession>A0A430ABK8</accession>
<proteinExistence type="predicted"/>
<sequence length="271" mass="30484">MAINYIFSDIDGTLILNREPLIEEFIKEVKEVSKQGAYFTFASGRLPYMIQPLLEQVGLPNQLYVACNGALVKQGNKTVYQKKFSLQILKEIVEKALNSNMTVLYAIDELEYVMAENSATVRKRTERGTYHPLRKPTEEEWLTLDIVKLNILQDDSSKDMSIFEVDFKDIEKDILITRYGSYGLELVSKGVNKLKGIERVLKELNGSLEETAAIGDNENDFEMIAAVSFGCAVENATIELKNIADFQAKGIAIQGAASALKKIKEINREEL</sequence>
<gene>
    <name evidence="1" type="ORF">CBF31_00885</name>
</gene>
<dbReference type="Pfam" id="PF08282">
    <property type="entry name" value="Hydrolase_3"/>
    <property type="match status" value="1"/>
</dbReference>
<dbReference type="GO" id="GO:0016791">
    <property type="term" value="F:phosphatase activity"/>
    <property type="evidence" value="ECO:0007669"/>
    <property type="project" value="UniProtKB-ARBA"/>
</dbReference>
<protein>
    <recommendedName>
        <fullName evidence="3">Hydrolase</fullName>
    </recommendedName>
</protein>
<evidence type="ECO:0000313" key="2">
    <source>
        <dbReference type="Proteomes" id="UP000287101"/>
    </source>
</evidence>
<dbReference type="EMBL" id="NGJY01000001">
    <property type="protein sequence ID" value="RSU04603.1"/>
    <property type="molecule type" value="Genomic_DNA"/>
</dbReference>